<evidence type="ECO:0000313" key="1">
    <source>
        <dbReference type="EMBL" id="SVA25059.1"/>
    </source>
</evidence>
<organism evidence="1">
    <name type="scientific">marine metagenome</name>
    <dbReference type="NCBI Taxonomy" id="408172"/>
    <lineage>
        <taxon>unclassified sequences</taxon>
        <taxon>metagenomes</taxon>
        <taxon>ecological metagenomes</taxon>
    </lineage>
</organism>
<sequence length="59" mass="7035">MNTIYVFSSQYGFLNRNTNREFVCMLSRNKSFTKVFKFLPIVARYSFADIYFTENSKQA</sequence>
<reference evidence="1" key="1">
    <citation type="submission" date="2018-05" db="EMBL/GenBank/DDBJ databases">
        <authorList>
            <person name="Lanie J.A."/>
            <person name="Ng W.-L."/>
            <person name="Kazmierczak K.M."/>
            <person name="Andrzejewski T.M."/>
            <person name="Davidsen T.M."/>
            <person name="Wayne K.J."/>
            <person name="Tettelin H."/>
            <person name="Glass J.I."/>
            <person name="Rusch D."/>
            <person name="Podicherti R."/>
            <person name="Tsui H.-C.T."/>
            <person name="Winkler M.E."/>
        </authorList>
    </citation>
    <scope>NUCLEOTIDE SEQUENCE</scope>
</reference>
<name>A0A381UA71_9ZZZZ</name>
<dbReference type="EMBL" id="UINC01006033">
    <property type="protein sequence ID" value="SVA25059.1"/>
    <property type="molecule type" value="Genomic_DNA"/>
</dbReference>
<proteinExistence type="predicted"/>
<accession>A0A381UA71</accession>
<protein>
    <submittedName>
        <fullName evidence="1">Uncharacterized protein</fullName>
    </submittedName>
</protein>
<dbReference type="AlphaFoldDB" id="A0A381UA71"/>
<gene>
    <name evidence="1" type="ORF">METZ01_LOCUS77913</name>
</gene>